<evidence type="ECO:0000313" key="6">
    <source>
        <dbReference type="EnsemblMetazoa" id="XP_019853799.1"/>
    </source>
</evidence>
<keyword evidence="7" id="KW-1185">Reference proteome</keyword>
<dbReference type="NCBIfam" id="NF033679">
    <property type="entry name" value="DNRLRE_dom"/>
    <property type="match status" value="1"/>
</dbReference>
<dbReference type="GO" id="GO:0005576">
    <property type="term" value="C:extracellular region"/>
    <property type="evidence" value="ECO:0007669"/>
    <property type="project" value="UniProtKB-SubCell"/>
</dbReference>
<proteinExistence type="predicted"/>
<keyword evidence="2" id="KW-0964">Secreted</keyword>
<reference evidence="7" key="1">
    <citation type="journal article" date="2010" name="Nature">
        <title>The Amphimedon queenslandica genome and the evolution of animal complexity.</title>
        <authorList>
            <person name="Srivastava M."/>
            <person name="Simakov O."/>
            <person name="Chapman J."/>
            <person name="Fahey B."/>
            <person name="Gauthier M.E."/>
            <person name="Mitros T."/>
            <person name="Richards G.S."/>
            <person name="Conaco C."/>
            <person name="Dacre M."/>
            <person name="Hellsten U."/>
            <person name="Larroux C."/>
            <person name="Putnam N.H."/>
            <person name="Stanke M."/>
            <person name="Adamska M."/>
            <person name="Darling A."/>
            <person name="Degnan S.M."/>
            <person name="Oakley T.H."/>
            <person name="Plachetzki D.C."/>
            <person name="Zhai Y."/>
            <person name="Adamski M."/>
            <person name="Calcino A."/>
            <person name="Cummins S.F."/>
            <person name="Goodstein D.M."/>
            <person name="Harris C."/>
            <person name="Jackson D.J."/>
            <person name="Leys S.P."/>
            <person name="Shu S."/>
            <person name="Woodcroft B.J."/>
            <person name="Vervoort M."/>
            <person name="Kosik K.S."/>
            <person name="Manning G."/>
            <person name="Degnan B.M."/>
            <person name="Rokhsar D.S."/>
        </authorList>
    </citation>
    <scope>NUCLEOTIDE SEQUENCE [LARGE SCALE GENOMIC DNA]</scope>
</reference>
<feature type="chain" id="PRO_5043046282" description="Carbohydrate-binding module family 96 domain-containing protein" evidence="4">
    <location>
        <begin position="22"/>
        <end position="214"/>
    </location>
</feature>
<sequence>MPSYLLLLNAVLAFMATTGCGQSTCCSNGPVYCLNAIKDVWLEGGSNKNSYGLIIGKHPEFLKKRSLIQFGDIPSDCGNIVSAKLYLKYWYSHKASWQNITNINRTVQVHQVKQDWTESQATSTHHKTGIKWSKPYLALDGTDANPNTLDTVIFPPTKPWLQLDITEAAQNWKNGERNYGVLIWATNENDDGWDIRFHSREHCNDKPFLSIFCN</sequence>
<dbReference type="KEGG" id="aqu:109583070"/>
<reference evidence="6" key="2">
    <citation type="submission" date="2024-06" db="UniProtKB">
        <authorList>
            <consortium name="EnsemblMetazoa"/>
        </authorList>
    </citation>
    <scope>IDENTIFICATION</scope>
</reference>
<evidence type="ECO:0000313" key="7">
    <source>
        <dbReference type="Proteomes" id="UP000007879"/>
    </source>
</evidence>
<name>A0AAN0J9W8_AMPQE</name>
<protein>
    <recommendedName>
        <fullName evidence="5">Carbohydrate-binding module family 96 domain-containing protein</fullName>
    </recommendedName>
</protein>
<feature type="domain" description="Carbohydrate-binding module family 96" evidence="5">
    <location>
        <begin position="34"/>
        <end position="211"/>
    </location>
</feature>
<dbReference type="GeneID" id="109583070"/>
<evidence type="ECO:0000256" key="4">
    <source>
        <dbReference type="SAM" id="SignalP"/>
    </source>
</evidence>
<feature type="signal peptide" evidence="4">
    <location>
        <begin position="1"/>
        <end position="21"/>
    </location>
</feature>
<evidence type="ECO:0000256" key="1">
    <source>
        <dbReference type="ARBA" id="ARBA00004613"/>
    </source>
</evidence>
<dbReference type="InterPro" id="IPR055372">
    <property type="entry name" value="CBM96"/>
</dbReference>
<evidence type="ECO:0000259" key="5">
    <source>
        <dbReference type="Pfam" id="PF24517"/>
    </source>
</evidence>
<organism evidence="6 7">
    <name type="scientific">Amphimedon queenslandica</name>
    <name type="common">Sponge</name>
    <dbReference type="NCBI Taxonomy" id="400682"/>
    <lineage>
        <taxon>Eukaryota</taxon>
        <taxon>Metazoa</taxon>
        <taxon>Porifera</taxon>
        <taxon>Demospongiae</taxon>
        <taxon>Heteroscleromorpha</taxon>
        <taxon>Haplosclerida</taxon>
        <taxon>Niphatidae</taxon>
        <taxon>Amphimedon</taxon>
    </lineage>
</organism>
<dbReference type="Pfam" id="PF24517">
    <property type="entry name" value="CBM96"/>
    <property type="match status" value="1"/>
</dbReference>
<dbReference type="Proteomes" id="UP000007879">
    <property type="component" value="Unassembled WGS sequence"/>
</dbReference>
<dbReference type="RefSeq" id="XP_019853799.1">
    <property type="nucleotide sequence ID" value="XM_019998240.1"/>
</dbReference>
<dbReference type="EnsemblMetazoa" id="XM_019998240.1">
    <property type="protein sequence ID" value="XP_019853799.1"/>
    <property type="gene ID" value="LOC109583070"/>
</dbReference>
<keyword evidence="3 4" id="KW-0732">Signal</keyword>
<evidence type="ECO:0000256" key="3">
    <source>
        <dbReference type="ARBA" id="ARBA00022729"/>
    </source>
</evidence>
<dbReference type="AlphaFoldDB" id="A0AAN0J9W8"/>
<evidence type="ECO:0000256" key="2">
    <source>
        <dbReference type="ARBA" id="ARBA00022525"/>
    </source>
</evidence>
<accession>A0AAN0J9W8</accession>
<comment type="subcellular location">
    <subcellularLocation>
        <location evidence="1">Secreted</location>
    </subcellularLocation>
</comment>